<dbReference type="Proteomes" id="UP001497444">
    <property type="component" value="Chromosome 6"/>
</dbReference>
<evidence type="ECO:0000313" key="1">
    <source>
        <dbReference type="EMBL" id="CAK9275003.1"/>
    </source>
</evidence>
<accession>A0ABP0X7C1</accession>
<evidence type="ECO:0008006" key="3">
    <source>
        <dbReference type="Google" id="ProtNLM"/>
    </source>
</evidence>
<dbReference type="EMBL" id="OZ020101">
    <property type="protein sequence ID" value="CAK9275003.1"/>
    <property type="molecule type" value="Genomic_DNA"/>
</dbReference>
<protein>
    <recommendedName>
        <fullName evidence="3">ARM repeat superfamily protein</fullName>
    </recommendedName>
</protein>
<gene>
    <name evidence="1" type="ORF">CSSPJE1EN1_LOCUS20481</name>
</gene>
<proteinExistence type="predicted"/>
<name>A0ABP0X7C1_9BRYO</name>
<evidence type="ECO:0000313" key="2">
    <source>
        <dbReference type="Proteomes" id="UP001497444"/>
    </source>
</evidence>
<reference evidence="1" key="1">
    <citation type="submission" date="2024-02" db="EMBL/GenBank/DDBJ databases">
        <authorList>
            <consortium name="ELIXIR-Norway"/>
            <consortium name="Elixir Norway"/>
        </authorList>
    </citation>
    <scope>NUCLEOTIDE SEQUENCE</scope>
</reference>
<keyword evidence="2" id="KW-1185">Reference proteome</keyword>
<sequence length="335" mass="36000">MSHMVVKGNSHFTAGIYGTVWINTCEYSYQDTQISFLTISGFATFSSIQEDAIVIKETWSALVSLSWDSTTLGTANVLIDLLGDLLGREDLNLKADSSNVAAIRASAITVGKETTEYGTAPCLACLQGSSAHHVVAKIGLLYCAVWRFQGELALGAFLHLLCTALQKLELDVGEHDSKYLEIGTFLVKKAGELIPALAQAALVSHKPFGDASSIPSVLCHKFLRLMVVLLGGLKDSQAFALVCLRVLCCHGVDLIRLFSNEHISLVKISGSPPLKIMKGAATRARHPYFDLQPGVSSGLFPGPKMALLRGPKEEGGNPAPLQHLLTQEQNSVVLN</sequence>
<organism evidence="1 2">
    <name type="scientific">Sphagnum jensenii</name>
    <dbReference type="NCBI Taxonomy" id="128206"/>
    <lineage>
        <taxon>Eukaryota</taxon>
        <taxon>Viridiplantae</taxon>
        <taxon>Streptophyta</taxon>
        <taxon>Embryophyta</taxon>
        <taxon>Bryophyta</taxon>
        <taxon>Sphagnophytina</taxon>
        <taxon>Sphagnopsida</taxon>
        <taxon>Sphagnales</taxon>
        <taxon>Sphagnaceae</taxon>
        <taxon>Sphagnum</taxon>
    </lineage>
</organism>